<dbReference type="InterPro" id="IPR036875">
    <property type="entry name" value="Znf_CCHC_sf"/>
</dbReference>
<evidence type="ECO:0000256" key="1">
    <source>
        <dbReference type="SAM" id="MobiDB-lite"/>
    </source>
</evidence>
<accession>A0A852B7Z0</accession>
<dbReference type="Pfam" id="PF14787">
    <property type="entry name" value="zf-CCHC_5"/>
    <property type="match status" value="1"/>
</dbReference>
<name>A0A852B7Z0_9CORV</name>
<gene>
    <name evidence="2" type="primary">Ervk9_2</name>
    <name evidence="2" type="ORF">CHLCYA_R14285</name>
</gene>
<dbReference type="GO" id="GO:0008270">
    <property type="term" value="F:zinc ion binding"/>
    <property type="evidence" value="ECO:0007669"/>
    <property type="project" value="InterPro"/>
</dbReference>
<dbReference type="Gene3D" id="4.10.60.10">
    <property type="entry name" value="Zinc finger, CCHC-type"/>
    <property type="match status" value="1"/>
</dbReference>
<dbReference type="PANTHER" id="PTHR40389:SF3">
    <property type="entry name" value="IGE-BINDING PROTEIN"/>
    <property type="match status" value="1"/>
</dbReference>
<feature type="non-terminal residue" evidence="2">
    <location>
        <position position="1"/>
    </location>
</feature>
<protein>
    <submittedName>
        <fullName evidence="2">POK9 protein</fullName>
    </submittedName>
</protein>
<proteinExistence type="predicted"/>
<sequence length="95" mass="10288">TAAAFAAVKGGSGTSAVCHSGGKPGHLKKDCFSQKRAKPKTPDIHPRCHKGHHFANQCRSKYDSEGRLIQGNSNRSAGWRHTLTQMPQPTPMPQL</sequence>
<dbReference type="EMBL" id="WEZZ01007543">
    <property type="protein sequence ID" value="NXP59212.1"/>
    <property type="molecule type" value="Genomic_DNA"/>
</dbReference>
<dbReference type="GO" id="GO:0003676">
    <property type="term" value="F:nucleic acid binding"/>
    <property type="evidence" value="ECO:0007669"/>
    <property type="project" value="InterPro"/>
</dbReference>
<reference evidence="2" key="1">
    <citation type="submission" date="2019-10" db="EMBL/GenBank/DDBJ databases">
        <title>Bird 10,000 Genomes (B10K) Project - Family phase.</title>
        <authorList>
            <person name="Zhang G."/>
        </authorList>
    </citation>
    <scope>NUCLEOTIDE SEQUENCE</scope>
    <source>
        <strain evidence="2">B10K-DU-002-57</strain>
        <tissue evidence="2">Muscle</tissue>
    </source>
</reference>
<evidence type="ECO:0000313" key="3">
    <source>
        <dbReference type="Proteomes" id="UP000614263"/>
    </source>
</evidence>
<feature type="region of interest" description="Disordered" evidence="1">
    <location>
        <begin position="1"/>
        <end position="23"/>
    </location>
</feature>
<comment type="caution">
    <text evidence="2">The sequence shown here is derived from an EMBL/GenBank/DDBJ whole genome shotgun (WGS) entry which is preliminary data.</text>
</comment>
<keyword evidence="3" id="KW-1185">Reference proteome</keyword>
<evidence type="ECO:0000313" key="2">
    <source>
        <dbReference type="EMBL" id="NXP59212.1"/>
    </source>
</evidence>
<dbReference type="PANTHER" id="PTHR40389">
    <property type="entry name" value="ENDOGENOUS RETROVIRUS GROUP K MEMBER 24 GAG POLYPROTEIN-RELATED"/>
    <property type="match status" value="1"/>
</dbReference>
<dbReference type="SUPFAM" id="SSF57756">
    <property type="entry name" value="Retrovirus zinc finger-like domains"/>
    <property type="match status" value="1"/>
</dbReference>
<dbReference type="AlphaFoldDB" id="A0A852B7Z0"/>
<dbReference type="Proteomes" id="UP000614263">
    <property type="component" value="Unassembled WGS sequence"/>
</dbReference>
<dbReference type="InterPro" id="IPR050195">
    <property type="entry name" value="Primate_lentivir_Gag_pol-like"/>
</dbReference>
<feature type="non-terminal residue" evidence="2">
    <location>
        <position position="95"/>
    </location>
</feature>
<organism evidence="2 3">
    <name type="scientific">Chloropsis cyanopogon</name>
    <dbReference type="NCBI Taxonomy" id="1218682"/>
    <lineage>
        <taxon>Eukaryota</taxon>
        <taxon>Metazoa</taxon>
        <taxon>Chordata</taxon>
        <taxon>Craniata</taxon>
        <taxon>Vertebrata</taxon>
        <taxon>Euteleostomi</taxon>
        <taxon>Archelosauria</taxon>
        <taxon>Archosauria</taxon>
        <taxon>Dinosauria</taxon>
        <taxon>Saurischia</taxon>
        <taxon>Theropoda</taxon>
        <taxon>Coelurosauria</taxon>
        <taxon>Aves</taxon>
        <taxon>Neognathae</taxon>
        <taxon>Neoaves</taxon>
        <taxon>Telluraves</taxon>
        <taxon>Australaves</taxon>
        <taxon>Passeriformes</taxon>
        <taxon>Corvoidea</taxon>
        <taxon>Irenidae</taxon>
        <taxon>Chloropsis</taxon>
    </lineage>
</organism>
<feature type="region of interest" description="Disordered" evidence="1">
    <location>
        <begin position="65"/>
        <end position="95"/>
    </location>
</feature>